<evidence type="ECO:0000313" key="4">
    <source>
        <dbReference type="Proteomes" id="UP000597341"/>
    </source>
</evidence>
<comment type="caution">
    <text evidence="3">The sequence shown here is derived from an EMBL/GenBank/DDBJ whole genome shotgun (WGS) entry which is preliminary data.</text>
</comment>
<feature type="chain" id="PRO_5046853359" description="PknH-like extracellular domain-containing protein" evidence="2">
    <location>
        <begin position="19"/>
        <end position="254"/>
    </location>
</feature>
<evidence type="ECO:0000256" key="2">
    <source>
        <dbReference type="SAM" id="SignalP"/>
    </source>
</evidence>
<organism evidence="3 4">
    <name type="scientific">Nocardioides flavus</name>
    <name type="common">ex Wang et al. 2016</name>
    <dbReference type="NCBI Taxonomy" id="2058780"/>
    <lineage>
        <taxon>Bacteria</taxon>
        <taxon>Bacillati</taxon>
        <taxon>Actinomycetota</taxon>
        <taxon>Actinomycetes</taxon>
        <taxon>Propionibacteriales</taxon>
        <taxon>Nocardioidaceae</taxon>
        <taxon>Nocardioides</taxon>
    </lineage>
</organism>
<dbReference type="EMBL" id="BNAD01000001">
    <property type="protein sequence ID" value="GHE15955.1"/>
    <property type="molecule type" value="Genomic_DNA"/>
</dbReference>
<protein>
    <recommendedName>
        <fullName evidence="5">PknH-like extracellular domain-containing protein</fullName>
    </recommendedName>
</protein>
<evidence type="ECO:0008006" key="5">
    <source>
        <dbReference type="Google" id="ProtNLM"/>
    </source>
</evidence>
<feature type="signal peptide" evidence="2">
    <location>
        <begin position="1"/>
        <end position="18"/>
    </location>
</feature>
<proteinExistence type="predicted"/>
<sequence>MRRIRSALALTGAIVLLAGCGGDGSGTDPTPPPDQPSSTVQAAVPTPEQLAAVLVTTDDYDGTWTVNVPPDEQAATSGVVTEAQQAMLPRIEFCEAAGEESRAAADALRWQAFRQLDQSEEDPIDMRAGDRRGHLVFVQEFLMAAEPGAVATTFEALREGMRACEGDFPASEEGPGTVEPITVSDVGDDRYAELTTMEEAGGGAYWLLNNVLVRKGPVLMSLQVVDIVMGKGVRPVVTTEDVDTFLATAVDKLP</sequence>
<keyword evidence="4" id="KW-1185">Reference proteome</keyword>
<dbReference type="PROSITE" id="PS51257">
    <property type="entry name" value="PROKAR_LIPOPROTEIN"/>
    <property type="match status" value="1"/>
</dbReference>
<dbReference type="RefSeq" id="WP_191277900.1">
    <property type="nucleotide sequence ID" value="NZ_BNAD01000001.1"/>
</dbReference>
<accession>A0ABQ3HHX9</accession>
<name>A0ABQ3HHX9_9ACTN</name>
<gene>
    <name evidence="3" type="ORF">GCM10011376_06620</name>
</gene>
<feature type="region of interest" description="Disordered" evidence="1">
    <location>
        <begin position="21"/>
        <end position="42"/>
    </location>
</feature>
<evidence type="ECO:0000256" key="1">
    <source>
        <dbReference type="SAM" id="MobiDB-lite"/>
    </source>
</evidence>
<reference evidence="4" key="1">
    <citation type="journal article" date="2019" name="Int. J. Syst. Evol. Microbiol.">
        <title>The Global Catalogue of Microorganisms (GCM) 10K type strain sequencing project: providing services to taxonomists for standard genome sequencing and annotation.</title>
        <authorList>
            <consortium name="The Broad Institute Genomics Platform"/>
            <consortium name="The Broad Institute Genome Sequencing Center for Infectious Disease"/>
            <person name="Wu L."/>
            <person name="Ma J."/>
        </authorList>
    </citation>
    <scope>NUCLEOTIDE SEQUENCE [LARGE SCALE GENOMIC DNA]</scope>
    <source>
        <strain evidence="4">CGMCC 1.12791</strain>
    </source>
</reference>
<evidence type="ECO:0000313" key="3">
    <source>
        <dbReference type="EMBL" id="GHE15955.1"/>
    </source>
</evidence>
<keyword evidence="2" id="KW-0732">Signal</keyword>
<dbReference type="Proteomes" id="UP000597341">
    <property type="component" value="Unassembled WGS sequence"/>
</dbReference>